<dbReference type="AlphaFoldDB" id="A0A1I7MNY8"/>
<organism evidence="3 4">
    <name type="scientific">Micrococcus terreus</name>
    <dbReference type="NCBI Taxonomy" id="574650"/>
    <lineage>
        <taxon>Bacteria</taxon>
        <taxon>Bacillati</taxon>
        <taxon>Actinomycetota</taxon>
        <taxon>Actinomycetes</taxon>
        <taxon>Micrococcales</taxon>
        <taxon>Micrococcaceae</taxon>
        <taxon>Micrococcus</taxon>
    </lineage>
</organism>
<dbReference type="EMBL" id="FPCG01000008">
    <property type="protein sequence ID" value="SFV23631.1"/>
    <property type="molecule type" value="Genomic_DNA"/>
</dbReference>
<keyword evidence="4" id="KW-1185">Reference proteome</keyword>
<dbReference type="InterPro" id="IPR052354">
    <property type="entry name" value="Cell_Wall_Dynamics_Protein"/>
</dbReference>
<dbReference type="PROSITE" id="PS51781">
    <property type="entry name" value="SH3B"/>
    <property type="match status" value="2"/>
</dbReference>
<protein>
    <submittedName>
        <fullName evidence="3">Uncharacterized conserved protein YgiM, contains N-terminal SH3 domain, DUF1202 family</fullName>
    </submittedName>
</protein>
<dbReference type="InterPro" id="IPR029058">
    <property type="entry name" value="AB_hydrolase_fold"/>
</dbReference>
<dbReference type="SMART" id="SM00287">
    <property type="entry name" value="SH3b"/>
    <property type="match status" value="2"/>
</dbReference>
<reference evidence="3 4" key="1">
    <citation type="submission" date="2016-10" db="EMBL/GenBank/DDBJ databases">
        <authorList>
            <person name="de Groot N.N."/>
        </authorList>
    </citation>
    <scope>NUCLEOTIDE SEQUENCE [LARGE SCALE GENOMIC DNA]</scope>
    <source>
        <strain evidence="3 4">CGMCC 1.7054</strain>
    </source>
</reference>
<dbReference type="Proteomes" id="UP000198881">
    <property type="component" value="Unassembled WGS sequence"/>
</dbReference>
<evidence type="ECO:0000313" key="3">
    <source>
        <dbReference type="EMBL" id="SFV23631.1"/>
    </source>
</evidence>
<feature type="chain" id="PRO_5011705801" evidence="1">
    <location>
        <begin position="32"/>
        <end position="441"/>
    </location>
</feature>
<keyword evidence="1" id="KW-0732">Signal</keyword>
<dbReference type="RefSeq" id="WP_091697927.1">
    <property type="nucleotide sequence ID" value="NZ_FPCG01000008.1"/>
</dbReference>
<dbReference type="SUPFAM" id="SSF53474">
    <property type="entry name" value="alpha/beta-Hydrolases"/>
    <property type="match status" value="1"/>
</dbReference>
<evidence type="ECO:0000256" key="1">
    <source>
        <dbReference type="SAM" id="SignalP"/>
    </source>
</evidence>
<dbReference type="Gene3D" id="3.40.50.1820">
    <property type="entry name" value="alpha/beta hydrolase"/>
    <property type="match status" value="1"/>
</dbReference>
<dbReference type="STRING" id="574650.SAMN04487966_10812"/>
<feature type="domain" description="SH3b" evidence="2">
    <location>
        <begin position="114"/>
        <end position="181"/>
    </location>
</feature>
<accession>A0A1I7MNY8</accession>
<dbReference type="Gene3D" id="2.30.30.40">
    <property type="entry name" value="SH3 Domains"/>
    <property type="match status" value="2"/>
</dbReference>
<dbReference type="OrthoDB" id="4404863at2"/>
<dbReference type="PANTHER" id="PTHR34408">
    <property type="entry name" value="FAMILY PROTEIN, PUTATIVE-RELATED"/>
    <property type="match status" value="1"/>
</dbReference>
<evidence type="ECO:0000313" key="4">
    <source>
        <dbReference type="Proteomes" id="UP000198881"/>
    </source>
</evidence>
<dbReference type="Pfam" id="PF08239">
    <property type="entry name" value="SH3_3"/>
    <property type="match status" value="2"/>
</dbReference>
<dbReference type="PANTHER" id="PTHR34408:SF1">
    <property type="entry name" value="GLYCOSYL HYDROLASE FAMILY 19 DOMAIN-CONTAINING PROTEIN HI_1415"/>
    <property type="match status" value="1"/>
</dbReference>
<name>A0A1I7MNY8_9MICC</name>
<proteinExistence type="predicted"/>
<sequence>MAARLNAPFASLASAALAASITVGMAPPALALASVSITAPVVSAVPATVTSTPGWTTKNVNLRTGPSTSYTSLATIPAGTPITIHSTRSGVWNRVTTPRGDGWMSSNLFTTTPPATVTSTPGWTTTNVNLRTGPSTSYTSLATIPAGTPITIHSTRSGVWNRVTTPRGDGWMSSNLFTTTPPATLRPAAPSTTPVANLTGARFSAAGMTSTYHVRTQGIDYSKPVGALFYFDGDYYGRAASITENPTSQDFTALAAEANRRNLVFIAPVTPSSATSANGYTWWERVNQNGDWQRAFARDILGRNPSISPDRIHLMGYSGGAEFISGELSKDRPETWMRTGSAIMVAGGGHFNGPIPSTTPSATFRQSVNLRWYAGSLDVAGQTNPPTWSALSAAQKGSAAYRAAGFSRARLVTLQGLGHHDYVLHSIMAQHFNAIGVQRLR</sequence>
<dbReference type="InterPro" id="IPR003646">
    <property type="entry name" value="SH3-like_bac-type"/>
</dbReference>
<feature type="signal peptide" evidence="1">
    <location>
        <begin position="1"/>
        <end position="31"/>
    </location>
</feature>
<feature type="domain" description="SH3b" evidence="2">
    <location>
        <begin position="46"/>
        <end position="113"/>
    </location>
</feature>
<evidence type="ECO:0000259" key="2">
    <source>
        <dbReference type="PROSITE" id="PS51781"/>
    </source>
</evidence>
<gene>
    <name evidence="3" type="ORF">SAMN04487966_10812</name>
</gene>